<feature type="transmembrane region" description="Helical" evidence="1">
    <location>
        <begin position="12"/>
        <end position="36"/>
    </location>
</feature>
<dbReference type="InterPro" id="IPR019692">
    <property type="entry name" value="CFP-6_PH"/>
</dbReference>
<accession>A0ABQ6JK22</accession>
<name>A0ABQ6JK22_9ACTN</name>
<comment type="caution">
    <text evidence="3">The sequence shown here is derived from an EMBL/GenBank/DDBJ whole genome shotgun (WGS) entry which is preliminary data.</text>
</comment>
<proteinExistence type="predicted"/>
<reference evidence="4" key="1">
    <citation type="journal article" date="2019" name="Int. J. Syst. Evol. Microbiol.">
        <title>The Global Catalogue of Microorganisms (GCM) 10K type strain sequencing project: providing services to taxonomists for standard genome sequencing and annotation.</title>
        <authorList>
            <consortium name="The Broad Institute Genomics Platform"/>
            <consortium name="The Broad Institute Genome Sequencing Center for Infectious Disease"/>
            <person name="Wu L."/>
            <person name="Ma J."/>
        </authorList>
    </citation>
    <scope>NUCLEOTIDE SEQUENCE [LARGE SCALE GENOMIC DNA]</scope>
    <source>
        <strain evidence="4">NBRC 108730</strain>
    </source>
</reference>
<keyword evidence="1" id="KW-1133">Transmembrane helix</keyword>
<feature type="domain" description="Low molecular weight protein antigen 6 PH" evidence="2">
    <location>
        <begin position="31"/>
        <end position="66"/>
    </location>
</feature>
<keyword evidence="4" id="KW-1185">Reference proteome</keyword>
<keyword evidence="1" id="KW-0472">Membrane</keyword>
<keyword evidence="1" id="KW-0812">Transmembrane</keyword>
<dbReference type="EMBL" id="BSUZ01000001">
    <property type="protein sequence ID" value="GMA87753.1"/>
    <property type="molecule type" value="Genomic_DNA"/>
</dbReference>
<protein>
    <recommendedName>
        <fullName evidence="2">Low molecular weight protein antigen 6 PH domain-containing protein</fullName>
    </recommendedName>
</protein>
<dbReference type="Proteomes" id="UP001157017">
    <property type="component" value="Unassembled WGS sequence"/>
</dbReference>
<evidence type="ECO:0000313" key="3">
    <source>
        <dbReference type="EMBL" id="GMA87753.1"/>
    </source>
</evidence>
<organism evidence="3 4">
    <name type="scientific">Angustibacter aerolatus</name>
    <dbReference type="NCBI Taxonomy" id="1162965"/>
    <lineage>
        <taxon>Bacteria</taxon>
        <taxon>Bacillati</taxon>
        <taxon>Actinomycetota</taxon>
        <taxon>Actinomycetes</taxon>
        <taxon>Kineosporiales</taxon>
        <taxon>Kineosporiaceae</taxon>
    </lineage>
</organism>
<evidence type="ECO:0000313" key="4">
    <source>
        <dbReference type="Proteomes" id="UP001157017"/>
    </source>
</evidence>
<evidence type="ECO:0000259" key="2">
    <source>
        <dbReference type="Pfam" id="PF10756"/>
    </source>
</evidence>
<evidence type="ECO:0000256" key="1">
    <source>
        <dbReference type="SAM" id="Phobius"/>
    </source>
</evidence>
<dbReference type="Pfam" id="PF10756">
    <property type="entry name" value="bPH_6"/>
    <property type="match status" value="1"/>
</dbReference>
<sequence>MVLVPDAGRTFWVLWIAFVALILAMTLLQMRVAVVLDADGLRWRRWVRWRHLPWPEVQAVWTTGSRNPFSVRSLLVSDERRKARTLPLAYDWWGGHRLQAEHLALVGDAWLAHRGSDWRPVSPPWDHSPFAVPPEFH</sequence>
<gene>
    <name evidence="3" type="ORF">GCM10025868_30030</name>
</gene>